<gene>
    <name evidence="1" type="ORF">KS407_17700</name>
</gene>
<dbReference type="Proteomes" id="UP000790580">
    <property type="component" value="Unassembled WGS sequence"/>
</dbReference>
<dbReference type="InterPro" id="IPR021321">
    <property type="entry name" value="DUF2922"/>
</dbReference>
<accession>A0ABS6JZZ1</accession>
<protein>
    <submittedName>
        <fullName evidence="1">DUF2922 domain-containing protein</fullName>
    </submittedName>
</protein>
<organism evidence="1 2">
    <name type="scientific">Evansella alkalicola</name>
    <dbReference type="NCBI Taxonomy" id="745819"/>
    <lineage>
        <taxon>Bacteria</taxon>
        <taxon>Bacillati</taxon>
        <taxon>Bacillota</taxon>
        <taxon>Bacilli</taxon>
        <taxon>Bacillales</taxon>
        <taxon>Bacillaceae</taxon>
        <taxon>Evansella</taxon>
    </lineage>
</organism>
<comment type="caution">
    <text evidence="1">The sequence shown here is derived from an EMBL/GenBank/DDBJ whole genome shotgun (WGS) entry which is preliminary data.</text>
</comment>
<dbReference type="Pfam" id="PF11148">
    <property type="entry name" value="DUF2922"/>
    <property type="match status" value="1"/>
</dbReference>
<keyword evidence="2" id="KW-1185">Reference proteome</keyword>
<dbReference type="RefSeq" id="WP_088076790.1">
    <property type="nucleotide sequence ID" value="NZ_JAHQCR010000074.1"/>
</dbReference>
<proteinExistence type="predicted"/>
<dbReference type="EMBL" id="JAHQCR010000074">
    <property type="protein sequence ID" value="MBU9723254.1"/>
    <property type="molecule type" value="Genomic_DNA"/>
</dbReference>
<reference evidence="1 2" key="1">
    <citation type="submission" date="2021-06" db="EMBL/GenBank/DDBJ databases">
        <title>Bacillus sp. RD4P76, an endophyte from a halophyte.</title>
        <authorList>
            <person name="Sun J.-Q."/>
        </authorList>
    </citation>
    <scope>NUCLEOTIDE SEQUENCE [LARGE SCALE GENOMIC DNA]</scope>
    <source>
        <strain evidence="1 2">JCM 17098</strain>
    </source>
</reference>
<evidence type="ECO:0000313" key="2">
    <source>
        <dbReference type="Proteomes" id="UP000790580"/>
    </source>
</evidence>
<sequence>MAKKLELQFINAGGKNVTISIDDPIEPVDSQAVSQVMDVVIANSVFTSREGLLVQKRGARIVERKVEEVQIEL</sequence>
<name>A0ABS6JZZ1_9BACI</name>
<evidence type="ECO:0000313" key="1">
    <source>
        <dbReference type="EMBL" id="MBU9723254.1"/>
    </source>
</evidence>